<protein>
    <submittedName>
        <fullName evidence="1">RES domain-containing protein</fullName>
    </submittedName>
</protein>
<accession>A0A386HQC9</accession>
<name>A0A386HQC9_9BACT</name>
<evidence type="ECO:0000313" key="2">
    <source>
        <dbReference type="Proteomes" id="UP000266118"/>
    </source>
</evidence>
<reference evidence="1 2" key="1">
    <citation type="submission" date="2018-09" db="EMBL/GenBank/DDBJ databases">
        <title>Arachidicoccus sp. nov., a bacterium isolated from soil.</title>
        <authorList>
            <person name="Weon H.-Y."/>
            <person name="Kwon S.-W."/>
            <person name="Lee S.A."/>
        </authorList>
    </citation>
    <scope>NUCLEOTIDE SEQUENCE [LARGE SCALE GENOMIC DNA]</scope>
    <source>
        <strain evidence="1 2">KIS59-12</strain>
    </source>
</reference>
<dbReference type="EMBL" id="CP032489">
    <property type="protein sequence ID" value="AYD47690.1"/>
    <property type="molecule type" value="Genomic_DNA"/>
</dbReference>
<organism evidence="1 2">
    <name type="scientific">Arachidicoccus soli</name>
    <dbReference type="NCBI Taxonomy" id="2341117"/>
    <lineage>
        <taxon>Bacteria</taxon>
        <taxon>Pseudomonadati</taxon>
        <taxon>Bacteroidota</taxon>
        <taxon>Chitinophagia</taxon>
        <taxon>Chitinophagales</taxon>
        <taxon>Chitinophagaceae</taxon>
        <taxon>Arachidicoccus</taxon>
    </lineage>
</organism>
<dbReference type="OrthoDB" id="9789501at2"/>
<proteinExistence type="predicted"/>
<gene>
    <name evidence="1" type="ORF">D6B99_08795</name>
</gene>
<dbReference type="AlphaFoldDB" id="A0A386HQC9"/>
<sequence>MGVVLFYLKKKQPYHQLIWQDDCAVLQVSSATITEEYNYLINPQHPAFTRIKVHRVENFTFDERLMQ</sequence>
<dbReference type="KEGG" id="ark:D6B99_08795"/>
<dbReference type="Proteomes" id="UP000266118">
    <property type="component" value="Chromosome"/>
</dbReference>
<keyword evidence="2" id="KW-1185">Reference proteome</keyword>
<evidence type="ECO:0000313" key="1">
    <source>
        <dbReference type="EMBL" id="AYD47690.1"/>
    </source>
</evidence>